<evidence type="ECO:0000313" key="2">
    <source>
        <dbReference type="EMBL" id="KIX14518.1"/>
    </source>
</evidence>
<dbReference type="Proteomes" id="UP000032233">
    <property type="component" value="Unassembled WGS sequence"/>
</dbReference>
<organism evidence="2 3">
    <name type="scientific">Dethiosulfatarculus sandiegensis</name>
    <dbReference type="NCBI Taxonomy" id="1429043"/>
    <lineage>
        <taxon>Bacteria</taxon>
        <taxon>Pseudomonadati</taxon>
        <taxon>Thermodesulfobacteriota</taxon>
        <taxon>Desulfarculia</taxon>
        <taxon>Desulfarculales</taxon>
        <taxon>Desulfarculaceae</taxon>
        <taxon>Dethiosulfatarculus</taxon>
    </lineage>
</organism>
<keyword evidence="3" id="KW-1185">Reference proteome</keyword>
<dbReference type="STRING" id="1429043.X474_07890"/>
<dbReference type="Pfam" id="PF04519">
    <property type="entry name" value="Bactofilin"/>
    <property type="match status" value="1"/>
</dbReference>
<evidence type="ECO:0000313" key="3">
    <source>
        <dbReference type="Proteomes" id="UP000032233"/>
    </source>
</evidence>
<comment type="caution">
    <text evidence="2">The sequence shown here is derived from an EMBL/GenBank/DDBJ whole genome shotgun (WGS) entry which is preliminary data.</text>
</comment>
<accession>A0A0D2HVX6</accession>
<comment type="similarity">
    <text evidence="1">Belongs to the bactofilin family.</text>
</comment>
<proteinExistence type="inferred from homology"/>
<protein>
    <recommendedName>
        <fullName evidence="4">Cell shape determination protein CcmA</fullName>
    </recommendedName>
</protein>
<dbReference type="PANTHER" id="PTHR35024">
    <property type="entry name" value="HYPOTHETICAL CYTOSOLIC PROTEIN"/>
    <property type="match status" value="1"/>
</dbReference>
<dbReference type="AlphaFoldDB" id="A0A0D2HVX6"/>
<dbReference type="InParanoid" id="A0A0D2HVX6"/>
<gene>
    <name evidence="2" type="ORF">X474_07890</name>
</gene>
<reference evidence="2 3" key="1">
    <citation type="submission" date="2013-11" db="EMBL/GenBank/DDBJ databases">
        <title>Metagenomic analysis of a methanogenic consortium involved in long chain n-alkane degradation.</title>
        <authorList>
            <person name="Davidova I.A."/>
            <person name="Callaghan A.V."/>
            <person name="Wawrik B."/>
            <person name="Pruitt S."/>
            <person name="Marks C."/>
            <person name="Duncan K.E."/>
            <person name="Suflita J.M."/>
        </authorList>
    </citation>
    <scope>NUCLEOTIDE SEQUENCE [LARGE SCALE GENOMIC DNA]</scope>
    <source>
        <strain evidence="2 3">SPR</strain>
    </source>
</reference>
<name>A0A0D2HVX6_9BACT</name>
<dbReference type="InterPro" id="IPR007607">
    <property type="entry name" value="BacA/B"/>
</dbReference>
<dbReference type="PANTHER" id="PTHR35024:SF4">
    <property type="entry name" value="POLYMER-FORMING CYTOSKELETAL PROTEIN"/>
    <property type="match status" value="1"/>
</dbReference>
<dbReference type="EMBL" id="AZAC01000010">
    <property type="protein sequence ID" value="KIX14518.1"/>
    <property type="molecule type" value="Genomic_DNA"/>
</dbReference>
<evidence type="ECO:0008006" key="4">
    <source>
        <dbReference type="Google" id="ProtNLM"/>
    </source>
</evidence>
<sequence length="129" mass="13597">MAKRRKDQDVNVFLGSDSSLEGLLTFTGEARLDGAFKGQIKGTGRLWIGPTAKIEANVEAAQVIISGELIGDINATDRIELTVPGKLKGNISAPLVVMDEGVNFEGHCSMASGEVLEEAKKVTLLAAGK</sequence>
<evidence type="ECO:0000256" key="1">
    <source>
        <dbReference type="ARBA" id="ARBA00044755"/>
    </source>
</evidence>